<dbReference type="EMBL" id="JAAARO010000007">
    <property type="protein sequence ID" value="KAF5744495.1"/>
    <property type="molecule type" value="Genomic_DNA"/>
</dbReference>
<dbReference type="Proteomes" id="UP000593562">
    <property type="component" value="Unassembled WGS sequence"/>
</dbReference>
<keyword evidence="3 6" id="KW-0863">Zinc-finger</keyword>
<dbReference type="InterPro" id="IPR054292">
    <property type="entry name" value="DUF7028"/>
</dbReference>
<dbReference type="InterPro" id="IPR019787">
    <property type="entry name" value="Znf_PHD-finger"/>
</dbReference>
<dbReference type="Pfam" id="PF22970">
    <property type="entry name" value="DUF7028"/>
    <property type="match status" value="2"/>
</dbReference>
<dbReference type="InterPro" id="IPR042163">
    <property type="entry name" value="PHF12"/>
</dbReference>
<sequence length="1159" mass="131687">MSTASESSGRWRKRKRKTMGCRGKLSVHDPVEVRSVEDGFLGSWHSGILIACGRQNSSVKYDDILADDGITQLVELLPGVDCEAKLKKGTCRGRIRPLPPLLRVVKSGLPYGLCVDVRYLDAWWEGVIFDHEDGSKERRIFFPDLGDELKADIDDLRITQDWDEDSGNWRQRGTWLFLELIKKYEQDQFLPVSAKQIWYDFREKEGFEKIKEWASTAERSLWEELLLEVYNDNLEIAVSHFFRDSGLEGGKEQEAPLQLEYSKSTVEPNFSPVLDLTDSLHLVPVKTLESPMNINLRTLGDKPSILPLDLSVSPSSADDSEAVLSSESSEINGKYTVSKNRRSQKWQSANLEIVHDAEFCPDAMAQYVRMGNKRGHPTLWEKIRKHLKYLGWNIEYKRDYRNNSRLCYTSPLGKAYYSLRQICLELSESTTETLSPAFQRGQRSLPTLPDDYICSLITQPEPAQNQDQTSGTKLIVSSHSDGLLVEAECCPQAVIDWYECGQRNDDKDKISTEEKRNMILKARKHLSALGWRFQYKNKKMKRELNYISPSGKTYNSLRVACKDCINGQVTKCNAYTDKQAERLPRAQNSRLPKLRREEISGASSGGRDKMKGSHPTRILRSSKRVQQALNPSSSYHGARTVLSWLIDHNVVLPRTKVYYRGRKDQRPMKVGRITRNGIKCNCCMKVYTLSGFEAHAGSSRHKPSACIFLEDGRSLLDCQLQIKNGNKMKKTADPCQGLEDSFHQGENDHICSVCHYGGDLILCDRCPSSFHKGCLGLKVVPGGDWFCPSCCCRICGLSKFKEDAEHSMCSKVISCTQCERKYHVGCVENRGNMSERYLETSWFCSIKCEEISLGLYKLLGRPIPVGVNNLTWTILKFMRSGVDGPDASDCDEMIENYSKLNVALGVMHECFETVKEPYTGRDLVEDVIFSRWSELNRLNFRGFYTVLLERNDELITAATVRVHGAKVAEVPLVGTRFQYRRLGMCRILMNELEKMLMKLGVERLVLPAVPSVLNTWTTKFRFSKMMNSERLQFVDYTFLDFQETVMCQKHLVNIPSVDSRQSMVHNHCDFAASQPSLCNNECGQRDNIDFDGSSSTSDVLQAEQIDESGIVDQGLKGSFLRIEASFTKSGNKLSRARYKQKANVLNHHGPSRSEGLLKV</sequence>
<proteinExistence type="predicted"/>
<dbReference type="FunCoup" id="A0A7J7DDP1">
    <property type="interactions" value="369"/>
</dbReference>
<dbReference type="Pfam" id="PF16135">
    <property type="entry name" value="TDBD"/>
    <property type="match status" value="1"/>
</dbReference>
<keyword evidence="5" id="KW-0539">Nucleus</keyword>
<dbReference type="SUPFAM" id="SSF55729">
    <property type="entry name" value="Acyl-CoA N-acyltransferases (Nat)"/>
    <property type="match status" value="1"/>
</dbReference>
<comment type="caution">
    <text evidence="9">The sequence shown here is derived from an EMBL/GenBank/DDBJ whole genome shotgun (WGS) entry which is preliminary data.</text>
</comment>
<dbReference type="AlphaFoldDB" id="A0A7J7DDP1"/>
<dbReference type="InterPro" id="IPR011011">
    <property type="entry name" value="Znf_FYVE_PHD"/>
</dbReference>
<dbReference type="InterPro" id="IPR014002">
    <property type="entry name" value="Agenet_dom_plant"/>
</dbReference>
<dbReference type="InterPro" id="IPR032308">
    <property type="entry name" value="TDBD"/>
</dbReference>
<dbReference type="GO" id="GO:0008270">
    <property type="term" value="F:zinc ion binding"/>
    <property type="evidence" value="ECO:0007669"/>
    <property type="project" value="UniProtKB-KW"/>
</dbReference>
<dbReference type="PANTHER" id="PTHR46309">
    <property type="entry name" value="PHD FINGER PROTEIN 12"/>
    <property type="match status" value="1"/>
</dbReference>
<dbReference type="PANTHER" id="PTHR46309:SF12">
    <property type="entry name" value="GB|AAC80581.1"/>
    <property type="match status" value="1"/>
</dbReference>
<dbReference type="Pfam" id="PF23209">
    <property type="entry name" value="IDM1_C"/>
    <property type="match status" value="1"/>
</dbReference>
<dbReference type="InterPro" id="IPR008395">
    <property type="entry name" value="Agenet-like_dom"/>
</dbReference>
<dbReference type="Pfam" id="PF00628">
    <property type="entry name" value="PHD"/>
    <property type="match status" value="1"/>
</dbReference>
<dbReference type="InterPro" id="IPR016181">
    <property type="entry name" value="Acyl_CoA_acyltransferase"/>
</dbReference>
<evidence type="ECO:0000256" key="4">
    <source>
        <dbReference type="ARBA" id="ARBA00022833"/>
    </source>
</evidence>
<gene>
    <name evidence="9" type="ORF">HS088_TW07G00067</name>
</gene>
<dbReference type="SUPFAM" id="SSF57903">
    <property type="entry name" value="FYVE/PHD zinc finger"/>
    <property type="match status" value="1"/>
</dbReference>
<dbReference type="InParanoid" id="A0A7J7DDP1"/>
<dbReference type="SMART" id="SM00249">
    <property type="entry name" value="PHD"/>
    <property type="match status" value="2"/>
</dbReference>
<evidence type="ECO:0000256" key="3">
    <source>
        <dbReference type="ARBA" id="ARBA00022771"/>
    </source>
</evidence>
<dbReference type="GO" id="GO:0006357">
    <property type="term" value="P:regulation of transcription by RNA polymerase II"/>
    <property type="evidence" value="ECO:0007669"/>
    <property type="project" value="TreeGrafter"/>
</dbReference>
<dbReference type="InterPro" id="IPR001965">
    <property type="entry name" value="Znf_PHD"/>
</dbReference>
<name>A0A7J7DDP1_TRIWF</name>
<protein>
    <recommendedName>
        <fullName evidence="8">PHD-type domain-containing protein</fullName>
    </recommendedName>
</protein>
<dbReference type="GO" id="GO:0005634">
    <property type="term" value="C:nucleus"/>
    <property type="evidence" value="ECO:0007669"/>
    <property type="project" value="UniProtKB-SubCell"/>
</dbReference>
<dbReference type="InterPro" id="IPR013083">
    <property type="entry name" value="Znf_RING/FYVE/PHD"/>
</dbReference>
<keyword evidence="4" id="KW-0862">Zinc</keyword>
<evidence type="ECO:0000256" key="2">
    <source>
        <dbReference type="ARBA" id="ARBA00022723"/>
    </source>
</evidence>
<evidence type="ECO:0000256" key="1">
    <source>
        <dbReference type="ARBA" id="ARBA00004123"/>
    </source>
</evidence>
<evidence type="ECO:0000256" key="5">
    <source>
        <dbReference type="ARBA" id="ARBA00023242"/>
    </source>
</evidence>
<accession>A0A7J7DDP1</accession>
<evidence type="ECO:0000313" key="10">
    <source>
        <dbReference type="Proteomes" id="UP000593562"/>
    </source>
</evidence>
<organism evidence="9 10">
    <name type="scientific">Tripterygium wilfordii</name>
    <name type="common">Thunder God vine</name>
    <dbReference type="NCBI Taxonomy" id="458696"/>
    <lineage>
        <taxon>Eukaryota</taxon>
        <taxon>Viridiplantae</taxon>
        <taxon>Streptophyta</taxon>
        <taxon>Embryophyta</taxon>
        <taxon>Tracheophyta</taxon>
        <taxon>Spermatophyta</taxon>
        <taxon>Magnoliopsida</taxon>
        <taxon>eudicotyledons</taxon>
        <taxon>Gunneridae</taxon>
        <taxon>Pentapetalae</taxon>
        <taxon>rosids</taxon>
        <taxon>fabids</taxon>
        <taxon>Celastrales</taxon>
        <taxon>Celastraceae</taxon>
        <taxon>Tripterygium</taxon>
    </lineage>
</organism>
<evidence type="ECO:0000259" key="8">
    <source>
        <dbReference type="PROSITE" id="PS50016"/>
    </source>
</evidence>
<dbReference type="CDD" id="cd20405">
    <property type="entry name" value="Tudor_Agenet_AtDUF_rpt1_3"/>
    <property type="match status" value="1"/>
</dbReference>
<dbReference type="SMART" id="SM00743">
    <property type="entry name" value="Agenet"/>
    <property type="match status" value="2"/>
</dbReference>
<reference evidence="9 10" key="1">
    <citation type="journal article" date="2020" name="Nat. Commun.">
        <title>Genome of Tripterygium wilfordii and identification of cytochrome P450 involved in triptolide biosynthesis.</title>
        <authorList>
            <person name="Tu L."/>
            <person name="Su P."/>
            <person name="Zhang Z."/>
            <person name="Gao L."/>
            <person name="Wang J."/>
            <person name="Hu T."/>
            <person name="Zhou J."/>
            <person name="Zhang Y."/>
            <person name="Zhao Y."/>
            <person name="Liu Y."/>
            <person name="Song Y."/>
            <person name="Tong Y."/>
            <person name="Lu Y."/>
            <person name="Yang J."/>
            <person name="Xu C."/>
            <person name="Jia M."/>
            <person name="Peters R.J."/>
            <person name="Huang L."/>
            <person name="Gao W."/>
        </authorList>
    </citation>
    <scope>NUCLEOTIDE SEQUENCE [LARGE SCALE GENOMIC DNA]</scope>
    <source>
        <strain evidence="10">cv. XIE 37</strain>
        <tissue evidence="9">Leaf</tissue>
    </source>
</reference>
<dbReference type="PROSITE" id="PS50016">
    <property type="entry name" value="ZF_PHD_2"/>
    <property type="match status" value="1"/>
</dbReference>
<keyword evidence="2" id="KW-0479">Metal-binding</keyword>
<evidence type="ECO:0000313" key="9">
    <source>
        <dbReference type="EMBL" id="KAF5744495.1"/>
    </source>
</evidence>
<evidence type="ECO:0000256" key="7">
    <source>
        <dbReference type="SAM" id="MobiDB-lite"/>
    </source>
</evidence>
<dbReference type="GO" id="GO:0003714">
    <property type="term" value="F:transcription corepressor activity"/>
    <property type="evidence" value="ECO:0007669"/>
    <property type="project" value="InterPro"/>
</dbReference>
<keyword evidence="10" id="KW-1185">Reference proteome</keyword>
<comment type="subcellular location">
    <subcellularLocation>
        <location evidence="1">Nucleus</location>
    </subcellularLocation>
</comment>
<feature type="region of interest" description="Disordered" evidence="7">
    <location>
        <begin position="581"/>
        <end position="624"/>
    </location>
</feature>
<dbReference type="Gene3D" id="3.30.40.10">
    <property type="entry name" value="Zinc/RING finger domain, C3HC4 (zinc finger)"/>
    <property type="match status" value="2"/>
</dbReference>
<feature type="domain" description="PHD-type" evidence="8">
    <location>
        <begin position="748"/>
        <end position="793"/>
    </location>
</feature>
<evidence type="ECO:0000256" key="6">
    <source>
        <dbReference type="PROSITE-ProRule" id="PRU00146"/>
    </source>
</evidence>
<dbReference type="Pfam" id="PF05641">
    <property type="entry name" value="Agenet"/>
    <property type="match status" value="1"/>
</dbReference>
<dbReference type="InterPro" id="IPR056511">
    <property type="entry name" value="IDM1_C"/>
</dbReference>
<dbReference type="CDD" id="cd04301">
    <property type="entry name" value="NAT_SF"/>
    <property type="match status" value="1"/>
</dbReference>